<reference evidence="2" key="1">
    <citation type="submission" date="2016-11" db="UniProtKB">
        <authorList>
            <consortium name="WormBaseParasite"/>
        </authorList>
    </citation>
    <scope>IDENTIFICATION</scope>
</reference>
<keyword evidence="1" id="KW-1185">Reference proteome</keyword>
<evidence type="ECO:0000313" key="1">
    <source>
        <dbReference type="Proteomes" id="UP000095280"/>
    </source>
</evidence>
<dbReference type="WBParaSite" id="maker-uti_cns_0001681-snap-gene-0.31-mRNA-1">
    <property type="protein sequence ID" value="maker-uti_cns_0001681-snap-gene-0.31-mRNA-1"/>
    <property type="gene ID" value="maker-uti_cns_0001681-snap-gene-0.31"/>
</dbReference>
<accession>A0A1I8GF61</accession>
<organism evidence="1 2">
    <name type="scientific">Macrostomum lignano</name>
    <dbReference type="NCBI Taxonomy" id="282301"/>
    <lineage>
        <taxon>Eukaryota</taxon>
        <taxon>Metazoa</taxon>
        <taxon>Spiralia</taxon>
        <taxon>Lophotrochozoa</taxon>
        <taxon>Platyhelminthes</taxon>
        <taxon>Rhabditophora</taxon>
        <taxon>Macrostomorpha</taxon>
        <taxon>Macrostomida</taxon>
        <taxon>Macrostomidae</taxon>
        <taxon>Macrostomum</taxon>
    </lineage>
</organism>
<name>A0A1I8GF61_9PLAT</name>
<proteinExistence type="predicted"/>
<sequence>MTASCCADASVAATAKSAL</sequence>
<dbReference type="AlphaFoldDB" id="A0A1I8GF61"/>
<evidence type="ECO:0000313" key="2">
    <source>
        <dbReference type="WBParaSite" id="maker-uti_cns_0001681-snap-gene-0.31-mRNA-1"/>
    </source>
</evidence>
<dbReference type="Proteomes" id="UP000095280">
    <property type="component" value="Unplaced"/>
</dbReference>
<protein>
    <submittedName>
        <fullName evidence="2">Uncharacterized protein</fullName>
    </submittedName>
</protein>